<organism evidence="2 3">
    <name type="scientific">Coniosporium apollinis</name>
    <dbReference type="NCBI Taxonomy" id="61459"/>
    <lineage>
        <taxon>Eukaryota</taxon>
        <taxon>Fungi</taxon>
        <taxon>Dikarya</taxon>
        <taxon>Ascomycota</taxon>
        <taxon>Pezizomycotina</taxon>
        <taxon>Dothideomycetes</taxon>
        <taxon>Dothideomycetes incertae sedis</taxon>
        <taxon>Coniosporium</taxon>
    </lineage>
</organism>
<evidence type="ECO:0000313" key="2">
    <source>
        <dbReference type="EMBL" id="KAJ9666603.1"/>
    </source>
</evidence>
<keyword evidence="3" id="KW-1185">Reference proteome</keyword>
<feature type="compositionally biased region" description="Basic and acidic residues" evidence="1">
    <location>
        <begin position="13"/>
        <end position="24"/>
    </location>
</feature>
<gene>
    <name evidence="2" type="ORF">H2201_003262</name>
</gene>
<feature type="compositionally biased region" description="Pro residues" evidence="1">
    <location>
        <begin position="66"/>
        <end position="75"/>
    </location>
</feature>
<reference evidence="2" key="1">
    <citation type="submission" date="2022-10" db="EMBL/GenBank/DDBJ databases">
        <title>Culturing micro-colonial fungi from biological soil crusts in the Mojave desert and describing Neophaeococcomyces mojavensis, and introducing the new genera and species Taxawa tesnikishii.</title>
        <authorList>
            <person name="Kurbessoian T."/>
            <person name="Stajich J.E."/>
        </authorList>
    </citation>
    <scope>NUCLEOTIDE SEQUENCE</scope>
    <source>
        <strain evidence="2">TK_1</strain>
    </source>
</reference>
<feature type="region of interest" description="Disordered" evidence="1">
    <location>
        <begin position="1"/>
        <end position="91"/>
    </location>
</feature>
<evidence type="ECO:0000313" key="3">
    <source>
        <dbReference type="Proteomes" id="UP001172684"/>
    </source>
</evidence>
<accession>A0ABQ9NXZ4</accession>
<protein>
    <submittedName>
        <fullName evidence="2">Uncharacterized protein</fullName>
    </submittedName>
</protein>
<name>A0ABQ9NXZ4_9PEZI</name>
<dbReference type="EMBL" id="JAPDRL010000018">
    <property type="protein sequence ID" value="KAJ9666603.1"/>
    <property type="molecule type" value="Genomic_DNA"/>
</dbReference>
<sequence length="143" mass="15899">MFRSTLPARRTIRCRDFEVYRDPDCQPATGSTTATNTDRGAERQKPERQDSSTKRPTCHNRAPVTPTRPPPPSSSPPASRTRTPKRPGALRAELLSSPAVAAAASQDECELILNTPVKERRKAHQEPEGWDTLSLEVENLVDR</sequence>
<feature type="compositionally biased region" description="Polar residues" evidence="1">
    <location>
        <begin position="28"/>
        <end position="38"/>
    </location>
</feature>
<feature type="compositionally biased region" description="Basic and acidic residues" evidence="1">
    <location>
        <begin position="39"/>
        <end position="53"/>
    </location>
</feature>
<proteinExistence type="predicted"/>
<evidence type="ECO:0000256" key="1">
    <source>
        <dbReference type="SAM" id="MobiDB-lite"/>
    </source>
</evidence>
<dbReference type="Proteomes" id="UP001172684">
    <property type="component" value="Unassembled WGS sequence"/>
</dbReference>
<comment type="caution">
    <text evidence="2">The sequence shown here is derived from an EMBL/GenBank/DDBJ whole genome shotgun (WGS) entry which is preliminary data.</text>
</comment>